<proteinExistence type="inferred from homology"/>
<gene>
    <name evidence="3" type="ORF">KV396_12485</name>
</gene>
<evidence type="ECO:0000313" key="3">
    <source>
        <dbReference type="EMBL" id="UPL15243.1"/>
    </source>
</evidence>
<dbReference type="InterPro" id="IPR000836">
    <property type="entry name" value="PRTase_dom"/>
</dbReference>
<dbReference type="InterPro" id="IPR029057">
    <property type="entry name" value="PRTase-like"/>
</dbReference>
<sequence>MPAISNLASLADELLAFLLAASRAGCSAGGTVLCAGCRAELRPAPRTVRTPRGLEVRAALDFTGVAARCIRRLKGEGETLLAAPLGAALAGVLAPLVADAHHVVPVPTSGSAFRRRGYRVPELLLRRAGAAPAPLLRSVARRADQRGLDARARAANVRRSMTARRRGDGAPVLVVDDVVTTGATLDEAARALTEAGYRVVGAVALAATPRHGRLIGDSSPTRRK</sequence>
<dbReference type="Gene3D" id="3.40.50.2020">
    <property type="match status" value="1"/>
</dbReference>
<protein>
    <submittedName>
        <fullName evidence="3">ComF family protein</fullName>
    </submittedName>
</protein>
<dbReference type="EMBL" id="CP078077">
    <property type="protein sequence ID" value="UPL15243.1"/>
    <property type="molecule type" value="Genomic_DNA"/>
</dbReference>
<name>A0ABY4IRE3_9MICO</name>
<accession>A0ABY4IRE3</accession>
<feature type="domain" description="Phosphoribosyltransferase" evidence="2">
    <location>
        <begin position="130"/>
        <end position="210"/>
    </location>
</feature>
<dbReference type="SUPFAM" id="SSF53271">
    <property type="entry name" value="PRTase-like"/>
    <property type="match status" value="1"/>
</dbReference>
<dbReference type="InterPro" id="IPR051910">
    <property type="entry name" value="ComF/GntX_DNA_util-trans"/>
</dbReference>
<keyword evidence="4" id="KW-1185">Reference proteome</keyword>
<organism evidence="3 4">
    <name type="scientific">Microbacterium galbinum</name>
    <dbReference type="NCBI Taxonomy" id="2851646"/>
    <lineage>
        <taxon>Bacteria</taxon>
        <taxon>Bacillati</taxon>
        <taxon>Actinomycetota</taxon>
        <taxon>Actinomycetes</taxon>
        <taxon>Micrococcales</taxon>
        <taxon>Microbacteriaceae</taxon>
        <taxon>Microbacterium</taxon>
    </lineage>
</organism>
<dbReference type="Proteomes" id="UP000831963">
    <property type="component" value="Chromosome"/>
</dbReference>
<evidence type="ECO:0000259" key="2">
    <source>
        <dbReference type="Pfam" id="PF00156"/>
    </source>
</evidence>
<reference evidence="3 4" key="1">
    <citation type="submission" date="2021-06" db="EMBL/GenBank/DDBJ databases">
        <title>Genome-based taxonomic framework of Microbacterium strains isolated from marine environment, the description of four new species and reclassification of four preexisting species.</title>
        <authorList>
            <person name="Lee S.D."/>
            <person name="Kim S.-M."/>
            <person name="Byeon Y.-S."/>
            <person name="Yang H.L."/>
            <person name="Kim I.S."/>
        </authorList>
    </citation>
    <scope>NUCLEOTIDE SEQUENCE [LARGE SCALE GENOMIC DNA]</scope>
    <source>
        <strain evidence="3 4">SSW1-36</strain>
    </source>
</reference>
<evidence type="ECO:0000256" key="1">
    <source>
        <dbReference type="ARBA" id="ARBA00008007"/>
    </source>
</evidence>
<evidence type="ECO:0000313" key="4">
    <source>
        <dbReference type="Proteomes" id="UP000831963"/>
    </source>
</evidence>
<comment type="similarity">
    <text evidence="1">Belongs to the ComF/GntX family.</text>
</comment>
<dbReference type="PANTHER" id="PTHR47505">
    <property type="entry name" value="DNA UTILIZATION PROTEIN YHGH"/>
    <property type="match status" value="1"/>
</dbReference>
<dbReference type="Pfam" id="PF00156">
    <property type="entry name" value="Pribosyltran"/>
    <property type="match status" value="1"/>
</dbReference>
<dbReference type="PANTHER" id="PTHR47505:SF1">
    <property type="entry name" value="DNA UTILIZATION PROTEIN YHGH"/>
    <property type="match status" value="1"/>
</dbReference>